<dbReference type="SUPFAM" id="SSF53850">
    <property type="entry name" value="Periplasmic binding protein-like II"/>
    <property type="match status" value="1"/>
</dbReference>
<evidence type="ECO:0000313" key="4">
    <source>
        <dbReference type="Proteomes" id="UP001305521"/>
    </source>
</evidence>
<proteinExistence type="inferred from homology"/>
<gene>
    <name evidence="3" type="ORF">R9Z33_21640</name>
</gene>
<name>A0ABZ0PHS6_9PROT</name>
<dbReference type="InterPro" id="IPR042100">
    <property type="entry name" value="Bug_dom1"/>
</dbReference>
<dbReference type="RefSeq" id="WP_318648649.1">
    <property type="nucleotide sequence ID" value="NZ_CP137852.1"/>
</dbReference>
<dbReference type="Gene3D" id="3.40.190.150">
    <property type="entry name" value="Bordetella uptake gene, domain 1"/>
    <property type="match status" value="1"/>
</dbReference>
<dbReference type="PANTHER" id="PTHR42928">
    <property type="entry name" value="TRICARBOXYLATE-BINDING PROTEIN"/>
    <property type="match status" value="1"/>
</dbReference>
<keyword evidence="4" id="KW-1185">Reference proteome</keyword>
<sequence>MLRRALLATPLAAPALAQSWAPTRPIRMVVPFVAGGSTDVAARIVAEPMGERLGQPVIVENRGGSGGNIGGEMVARAAPDGHTLLMGVTGLLSTNIHIYRNMGFNPARDLAPVGMAYTSDMVIVVPPSLPVRNLADFVALAKARPGQLSFGSSGHGASTHTAAELFRLAAGIELLHVPYRGSGGAMADLMSGTIQMMLVQIAATVGPVREGRLRALAATGPRRHPLMPDVPTLAEQGYPQATATSWGAVMTTGGTPPAAIARLSEALRAALATPAAMQRMTNAGVDPEASTPEALAGFLQAETEKWGRVVREARITVD</sequence>
<dbReference type="Pfam" id="PF03401">
    <property type="entry name" value="TctC"/>
    <property type="match status" value="1"/>
</dbReference>
<organism evidence="3 4">
    <name type="scientific">Sediminicoccus rosea</name>
    <dbReference type="NCBI Taxonomy" id="1225128"/>
    <lineage>
        <taxon>Bacteria</taxon>
        <taxon>Pseudomonadati</taxon>
        <taxon>Pseudomonadota</taxon>
        <taxon>Alphaproteobacteria</taxon>
        <taxon>Acetobacterales</taxon>
        <taxon>Roseomonadaceae</taxon>
        <taxon>Sediminicoccus</taxon>
    </lineage>
</organism>
<evidence type="ECO:0000313" key="3">
    <source>
        <dbReference type="EMBL" id="WPB84685.1"/>
    </source>
</evidence>
<dbReference type="Gene3D" id="3.40.190.10">
    <property type="entry name" value="Periplasmic binding protein-like II"/>
    <property type="match status" value="1"/>
</dbReference>
<protein>
    <submittedName>
        <fullName evidence="3">Tripartite tricarboxylate transporter substrate binding protein</fullName>
    </submittedName>
</protein>
<dbReference type="CDD" id="cd07012">
    <property type="entry name" value="PBP2_Bug_TTT"/>
    <property type="match status" value="1"/>
</dbReference>
<feature type="chain" id="PRO_5046645254" evidence="2">
    <location>
        <begin position="18"/>
        <end position="318"/>
    </location>
</feature>
<evidence type="ECO:0000256" key="2">
    <source>
        <dbReference type="SAM" id="SignalP"/>
    </source>
</evidence>
<dbReference type="Proteomes" id="UP001305521">
    <property type="component" value="Chromosome"/>
</dbReference>
<dbReference type="PANTHER" id="PTHR42928:SF5">
    <property type="entry name" value="BLR1237 PROTEIN"/>
    <property type="match status" value="1"/>
</dbReference>
<dbReference type="PIRSF" id="PIRSF017082">
    <property type="entry name" value="YflP"/>
    <property type="match status" value="1"/>
</dbReference>
<accession>A0ABZ0PHS6</accession>
<reference evidence="3 4" key="1">
    <citation type="submission" date="2023-11" db="EMBL/GenBank/DDBJ databases">
        <title>Arctic aerobic anoxygenic photoheterotroph Sediminicoccus rosea KRV36 adapts its photosynthesis to long days of polar summer.</title>
        <authorList>
            <person name="Tomasch J."/>
            <person name="Kopejtka K."/>
            <person name="Bily T."/>
            <person name="Gardiner A.T."/>
            <person name="Gardian Z."/>
            <person name="Shivaramu S."/>
            <person name="Koblizek M."/>
            <person name="Engelhardt F."/>
            <person name="Kaftan D."/>
        </authorList>
    </citation>
    <scope>NUCLEOTIDE SEQUENCE [LARGE SCALE GENOMIC DNA]</scope>
    <source>
        <strain evidence="3 4">R-30</strain>
    </source>
</reference>
<dbReference type="EMBL" id="CP137852">
    <property type="protein sequence ID" value="WPB84685.1"/>
    <property type="molecule type" value="Genomic_DNA"/>
</dbReference>
<dbReference type="InterPro" id="IPR005064">
    <property type="entry name" value="BUG"/>
</dbReference>
<comment type="similarity">
    <text evidence="1">Belongs to the UPF0065 (bug) family.</text>
</comment>
<evidence type="ECO:0000256" key="1">
    <source>
        <dbReference type="ARBA" id="ARBA00006987"/>
    </source>
</evidence>
<feature type="signal peptide" evidence="2">
    <location>
        <begin position="1"/>
        <end position="17"/>
    </location>
</feature>
<keyword evidence="2" id="KW-0732">Signal</keyword>